<proteinExistence type="predicted"/>
<dbReference type="PANTHER" id="PTHR35936:SF17">
    <property type="entry name" value="ARGININE-BINDING EXTRACELLULAR PROTEIN ARTP"/>
    <property type="match status" value="1"/>
</dbReference>
<sequence length="252" mass="27865">MKKVLSLALSMLVAFALVGCSSQSNGKKELLIGVSPDYPPYESLNTKNEMEGFDIDMTKELIKIMNKNGGNYTYKWKQMSFDTLRGAVQSNQIDLAISGFTKHKEWDVLWSNKYNNSKQVALVKAGSSIKKNSDLNGKKIGAQLAATGESVANDIKKKAPSTTVKTSKDAKVLVEMIKSNGLDAVILDEAVAKNYVKNNKTLEMVNDEALLVEENLIIANKNSKDLIKEVNKAVDEFVKSKKYTELKSKWGC</sequence>
<keyword evidence="5" id="KW-1185">Reference proteome</keyword>
<dbReference type="EMBL" id="JQBL01000002">
    <property type="protein sequence ID" value="KRN51319.1"/>
    <property type="molecule type" value="Genomic_DNA"/>
</dbReference>
<dbReference type="RefSeq" id="WP_031588700.1">
    <property type="nucleotide sequence ID" value="NZ_JNKN01000005.1"/>
</dbReference>
<dbReference type="InterPro" id="IPR001638">
    <property type="entry name" value="Solute-binding_3/MltF_N"/>
</dbReference>
<dbReference type="AlphaFoldDB" id="A0A0R2HN35"/>
<feature type="chain" id="PRO_5006417828" description="Solute-binding protein family 3/N-terminal domain-containing protein" evidence="2">
    <location>
        <begin position="27"/>
        <end position="252"/>
    </location>
</feature>
<accession>A0A0R2HN35</accession>
<feature type="domain" description="Solute-binding protein family 3/N-terminal" evidence="3">
    <location>
        <begin position="29"/>
        <end position="251"/>
    </location>
</feature>
<keyword evidence="1 2" id="KW-0732">Signal</keyword>
<dbReference type="PANTHER" id="PTHR35936">
    <property type="entry name" value="MEMBRANE-BOUND LYTIC MUREIN TRANSGLYCOSYLASE F"/>
    <property type="match status" value="1"/>
</dbReference>
<reference evidence="4 5" key="1">
    <citation type="journal article" date="2015" name="Genome Announc.">
        <title>Expanding the biotechnology potential of lactobacilli through comparative genomics of 213 strains and associated genera.</title>
        <authorList>
            <person name="Sun Z."/>
            <person name="Harris H.M."/>
            <person name="McCann A."/>
            <person name="Guo C."/>
            <person name="Argimon S."/>
            <person name="Zhang W."/>
            <person name="Yang X."/>
            <person name="Jeffery I.B."/>
            <person name="Cooney J.C."/>
            <person name="Kagawa T.F."/>
            <person name="Liu W."/>
            <person name="Song Y."/>
            <person name="Salvetti E."/>
            <person name="Wrobel A."/>
            <person name="Rasinkangas P."/>
            <person name="Parkhill J."/>
            <person name="Rea M.C."/>
            <person name="O'Sullivan O."/>
            <person name="Ritari J."/>
            <person name="Douillard F.P."/>
            <person name="Paul Ross R."/>
            <person name="Yang R."/>
            <person name="Briner A.E."/>
            <person name="Felis G.E."/>
            <person name="de Vos W.M."/>
            <person name="Barrangou R."/>
            <person name="Klaenhammer T.R."/>
            <person name="Caufield P.W."/>
            <person name="Cui Y."/>
            <person name="Zhang H."/>
            <person name="O'Toole P.W."/>
        </authorList>
    </citation>
    <scope>NUCLEOTIDE SEQUENCE [LARGE SCALE GENOMIC DNA]</scope>
    <source>
        <strain evidence="4 5">DSM 20405</strain>
    </source>
</reference>
<dbReference type="Proteomes" id="UP000051841">
    <property type="component" value="Unassembled WGS sequence"/>
</dbReference>
<evidence type="ECO:0000256" key="1">
    <source>
        <dbReference type="ARBA" id="ARBA00022729"/>
    </source>
</evidence>
<evidence type="ECO:0000256" key="2">
    <source>
        <dbReference type="SAM" id="SignalP"/>
    </source>
</evidence>
<evidence type="ECO:0000313" key="4">
    <source>
        <dbReference type="EMBL" id="KRN51319.1"/>
    </source>
</evidence>
<protein>
    <recommendedName>
        <fullName evidence="3">Solute-binding protein family 3/N-terminal domain-containing protein</fullName>
    </recommendedName>
</protein>
<dbReference type="PROSITE" id="PS51257">
    <property type="entry name" value="PROKAR_LIPOPROTEIN"/>
    <property type="match status" value="1"/>
</dbReference>
<name>A0A0R2HN35_9FIRM</name>
<organism evidence="4 5">
    <name type="scientific">Kandleria vitulina DSM 20405</name>
    <dbReference type="NCBI Taxonomy" id="1410657"/>
    <lineage>
        <taxon>Bacteria</taxon>
        <taxon>Bacillati</taxon>
        <taxon>Bacillota</taxon>
        <taxon>Erysipelotrichia</taxon>
        <taxon>Erysipelotrichales</taxon>
        <taxon>Coprobacillaceae</taxon>
        <taxon>Kandleria</taxon>
    </lineage>
</organism>
<dbReference type="Pfam" id="PF00497">
    <property type="entry name" value="SBP_bac_3"/>
    <property type="match status" value="1"/>
</dbReference>
<feature type="signal peptide" evidence="2">
    <location>
        <begin position="1"/>
        <end position="26"/>
    </location>
</feature>
<evidence type="ECO:0000313" key="5">
    <source>
        <dbReference type="Proteomes" id="UP000051841"/>
    </source>
</evidence>
<comment type="caution">
    <text evidence="4">The sequence shown here is derived from an EMBL/GenBank/DDBJ whole genome shotgun (WGS) entry which is preliminary data.</text>
</comment>
<evidence type="ECO:0000259" key="3">
    <source>
        <dbReference type="SMART" id="SM00062"/>
    </source>
</evidence>
<dbReference type="SUPFAM" id="SSF53850">
    <property type="entry name" value="Periplasmic binding protein-like II"/>
    <property type="match status" value="1"/>
</dbReference>
<dbReference type="PATRIC" id="fig|1410657.5.peg.822"/>
<dbReference type="SMART" id="SM00062">
    <property type="entry name" value="PBPb"/>
    <property type="match status" value="1"/>
</dbReference>
<dbReference type="Gene3D" id="3.40.190.10">
    <property type="entry name" value="Periplasmic binding protein-like II"/>
    <property type="match status" value="2"/>
</dbReference>
<gene>
    <name evidence="4" type="ORF">IV49_GL000788</name>
</gene>